<feature type="region of interest" description="Disordered" evidence="1">
    <location>
        <begin position="81"/>
        <end position="168"/>
    </location>
</feature>
<comment type="caution">
    <text evidence="2">The sequence shown here is derived from an EMBL/GenBank/DDBJ whole genome shotgun (WGS) entry which is preliminary data.</text>
</comment>
<gene>
    <name evidence="2" type="ORF">IWQ60_006436</name>
</gene>
<accession>A0A9W8AD21</accession>
<feature type="compositionally biased region" description="Basic residues" evidence="1">
    <location>
        <begin position="97"/>
        <end position="109"/>
    </location>
</feature>
<evidence type="ECO:0000313" key="3">
    <source>
        <dbReference type="Proteomes" id="UP001150569"/>
    </source>
</evidence>
<feature type="compositionally biased region" description="Basic and acidic residues" evidence="1">
    <location>
        <begin position="159"/>
        <end position="168"/>
    </location>
</feature>
<feature type="compositionally biased region" description="Polar residues" evidence="1">
    <location>
        <begin position="122"/>
        <end position="131"/>
    </location>
</feature>
<protein>
    <submittedName>
        <fullName evidence="2">Uncharacterized protein</fullName>
    </submittedName>
</protein>
<proteinExistence type="predicted"/>
<sequence length="168" mass="19101">MDDEQTGPPIFVLDYVTQHHNNLQRRIWESNEFPEAGSAVVSEASSDVSNRPHPRVEHYQTSEPRQTVDMIHSMTTTAQAYEAPGSKPRLSPYRDRHFSKRKHDHTRKHAAQESAKKRKLTSTKGLTQTQLKVPVPRATLRPTISKAEKLGFLSHGKLSRKDQATRGK</sequence>
<name>A0A9W8AD21_9FUNG</name>
<dbReference type="Proteomes" id="UP001150569">
    <property type="component" value="Unassembled WGS sequence"/>
</dbReference>
<dbReference type="AlphaFoldDB" id="A0A9W8AD21"/>
<evidence type="ECO:0000313" key="2">
    <source>
        <dbReference type="EMBL" id="KAJ1922570.1"/>
    </source>
</evidence>
<feature type="region of interest" description="Disordered" evidence="1">
    <location>
        <begin position="36"/>
        <end position="64"/>
    </location>
</feature>
<dbReference type="EMBL" id="JANBPT010000387">
    <property type="protein sequence ID" value="KAJ1922570.1"/>
    <property type="molecule type" value="Genomic_DNA"/>
</dbReference>
<evidence type="ECO:0000256" key="1">
    <source>
        <dbReference type="SAM" id="MobiDB-lite"/>
    </source>
</evidence>
<keyword evidence="3" id="KW-1185">Reference proteome</keyword>
<organism evidence="2 3">
    <name type="scientific">Tieghemiomyces parasiticus</name>
    <dbReference type="NCBI Taxonomy" id="78921"/>
    <lineage>
        <taxon>Eukaryota</taxon>
        <taxon>Fungi</taxon>
        <taxon>Fungi incertae sedis</taxon>
        <taxon>Zoopagomycota</taxon>
        <taxon>Kickxellomycotina</taxon>
        <taxon>Dimargaritomycetes</taxon>
        <taxon>Dimargaritales</taxon>
        <taxon>Dimargaritaceae</taxon>
        <taxon>Tieghemiomyces</taxon>
    </lineage>
</organism>
<reference evidence="2" key="1">
    <citation type="submission" date="2022-07" db="EMBL/GenBank/DDBJ databases">
        <title>Phylogenomic reconstructions and comparative analyses of Kickxellomycotina fungi.</title>
        <authorList>
            <person name="Reynolds N.K."/>
            <person name="Stajich J.E."/>
            <person name="Barry K."/>
            <person name="Grigoriev I.V."/>
            <person name="Crous P."/>
            <person name="Smith M.E."/>
        </authorList>
    </citation>
    <scope>NUCLEOTIDE SEQUENCE</scope>
    <source>
        <strain evidence="2">RSA 861</strain>
    </source>
</reference>
<feature type="compositionally biased region" description="Low complexity" evidence="1">
    <location>
        <begin position="36"/>
        <end position="49"/>
    </location>
</feature>